<evidence type="ECO:0000313" key="1">
    <source>
        <dbReference type="EMBL" id="MBB4007008.1"/>
    </source>
</evidence>
<accession>A0A7W6MTF5</accession>
<name>A0A7W6MTF5_9HYPH</name>
<gene>
    <name evidence="1" type="ORF">GGQ71_001271</name>
</gene>
<proteinExistence type="predicted"/>
<comment type="caution">
    <text evidence="1">The sequence shown here is derived from an EMBL/GenBank/DDBJ whole genome shotgun (WGS) entry which is preliminary data.</text>
</comment>
<evidence type="ECO:0000313" key="2">
    <source>
        <dbReference type="Proteomes" id="UP000544107"/>
    </source>
</evidence>
<dbReference type="AlphaFoldDB" id="A0A7W6MTF5"/>
<dbReference type="EMBL" id="JACIED010000002">
    <property type="protein sequence ID" value="MBB4007008.1"/>
    <property type="molecule type" value="Genomic_DNA"/>
</dbReference>
<protein>
    <submittedName>
        <fullName evidence="1">Uncharacterized protein</fullName>
    </submittedName>
</protein>
<reference evidence="1 2" key="1">
    <citation type="submission" date="2020-08" db="EMBL/GenBank/DDBJ databases">
        <title>Genomic Encyclopedia of Type Strains, Phase IV (KMG-IV): sequencing the most valuable type-strain genomes for metagenomic binning, comparative biology and taxonomic classification.</title>
        <authorList>
            <person name="Goeker M."/>
        </authorList>
    </citation>
    <scope>NUCLEOTIDE SEQUENCE [LARGE SCALE GENOMIC DNA]</scope>
    <source>
        <strain evidence="1 2">DSM 100021</strain>
    </source>
</reference>
<dbReference type="Proteomes" id="UP000544107">
    <property type="component" value="Unassembled WGS sequence"/>
</dbReference>
<organism evidence="1 2">
    <name type="scientific">Allorhizobium taibaishanense</name>
    <dbReference type="NCBI Taxonomy" id="887144"/>
    <lineage>
        <taxon>Bacteria</taxon>
        <taxon>Pseudomonadati</taxon>
        <taxon>Pseudomonadota</taxon>
        <taxon>Alphaproteobacteria</taxon>
        <taxon>Hyphomicrobiales</taxon>
        <taxon>Rhizobiaceae</taxon>
        <taxon>Rhizobium/Agrobacterium group</taxon>
        <taxon>Allorhizobium</taxon>
    </lineage>
</organism>
<sequence>MRGEVMIYIGLNRAAAKREREKPDKRLKKAC</sequence>